<evidence type="ECO:0000256" key="7">
    <source>
        <dbReference type="ARBA" id="ARBA00022777"/>
    </source>
</evidence>
<dbReference type="GO" id="GO:0016301">
    <property type="term" value="F:kinase activity"/>
    <property type="evidence" value="ECO:0007669"/>
    <property type="project" value="UniProtKB-KW"/>
</dbReference>
<evidence type="ECO:0000313" key="10">
    <source>
        <dbReference type="Proteomes" id="UP000199053"/>
    </source>
</evidence>
<evidence type="ECO:0000259" key="8">
    <source>
        <dbReference type="PROSITE" id="PS51101"/>
    </source>
</evidence>
<keyword evidence="2" id="KW-0813">Transport</keyword>
<keyword evidence="6" id="KW-0598">Phosphotransferase system</keyword>
<dbReference type="OrthoDB" id="9788818at2"/>
<protein>
    <submittedName>
        <fullName evidence="9">PTS system, mannose-specific IIB component</fullName>
    </submittedName>
</protein>
<dbReference type="InterPro" id="IPR004720">
    <property type="entry name" value="PTS_IIB_sorbose-sp"/>
</dbReference>
<keyword evidence="10" id="KW-1185">Reference proteome</keyword>
<evidence type="ECO:0000256" key="6">
    <source>
        <dbReference type="ARBA" id="ARBA00022683"/>
    </source>
</evidence>
<sequence>MFWVRIDNRLVHGQIIETWLPYTHAKRIIVVDDAVAGDDLQQQIMSLAIPHSVSCSFSSIDDLPNSVMTVGYDSTGGNTIILFSSCEDLRRALEKGFKFNTVNIGNIHYGPGKKQISPSVALSSDDESCLHFFKGQGIELDFRCVPNDPVQVRFS</sequence>
<evidence type="ECO:0000256" key="1">
    <source>
        <dbReference type="ARBA" id="ARBA00004496"/>
    </source>
</evidence>
<dbReference type="PROSITE" id="PS51101">
    <property type="entry name" value="PTS_EIIB_TYPE_4"/>
    <property type="match status" value="1"/>
</dbReference>
<dbReference type="GO" id="GO:0008982">
    <property type="term" value="F:protein-N(PI)-phosphohistidine-sugar phosphotransferase activity"/>
    <property type="evidence" value="ECO:0007669"/>
    <property type="project" value="InterPro"/>
</dbReference>
<evidence type="ECO:0000256" key="2">
    <source>
        <dbReference type="ARBA" id="ARBA00022448"/>
    </source>
</evidence>
<name>A0A1G9E712_9BACT</name>
<dbReference type="EMBL" id="FNGA01000002">
    <property type="protein sequence ID" value="SDK71865.1"/>
    <property type="molecule type" value="Genomic_DNA"/>
</dbReference>
<evidence type="ECO:0000313" key="9">
    <source>
        <dbReference type="EMBL" id="SDK71865.1"/>
    </source>
</evidence>
<dbReference type="InterPro" id="IPR036667">
    <property type="entry name" value="PTS_IIB_sorbose-sp_sf"/>
</dbReference>
<proteinExistence type="predicted"/>
<evidence type="ECO:0000256" key="4">
    <source>
        <dbReference type="ARBA" id="ARBA00022597"/>
    </source>
</evidence>
<feature type="domain" description="PTS EIIB type-4" evidence="8">
    <location>
        <begin position="1"/>
        <end position="155"/>
    </location>
</feature>
<dbReference type="SUPFAM" id="SSF52728">
    <property type="entry name" value="PTS IIb component"/>
    <property type="match status" value="1"/>
</dbReference>
<keyword evidence="3" id="KW-0963">Cytoplasm</keyword>
<dbReference type="STRING" id="246191.SAMN05660337_0977"/>
<keyword evidence="5" id="KW-0808">Transferase</keyword>
<dbReference type="Gene3D" id="3.40.35.10">
    <property type="entry name" value="Phosphotransferase system, sorbose subfamily IIB component"/>
    <property type="match status" value="1"/>
</dbReference>
<evidence type="ECO:0000256" key="3">
    <source>
        <dbReference type="ARBA" id="ARBA00022490"/>
    </source>
</evidence>
<evidence type="ECO:0000256" key="5">
    <source>
        <dbReference type="ARBA" id="ARBA00022679"/>
    </source>
</evidence>
<dbReference type="GO" id="GO:0009401">
    <property type="term" value="P:phosphoenolpyruvate-dependent sugar phosphotransferase system"/>
    <property type="evidence" value="ECO:0007669"/>
    <property type="project" value="UniProtKB-KW"/>
</dbReference>
<gene>
    <name evidence="9" type="ORF">SAMN05660337_0977</name>
</gene>
<keyword evidence="7" id="KW-0418">Kinase</keyword>
<dbReference type="Pfam" id="PF03830">
    <property type="entry name" value="PTSIIB_sorb"/>
    <property type="match status" value="1"/>
</dbReference>
<dbReference type="Proteomes" id="UP000199053">
    <property type="component" value="Unassembled WGS sequence"/>
</dbReference>
<keyword evidence="4" id="KW-0762">Sugar transport</keyword>
<dbReference type="GO" id="GO:0005737">
    <property type="term" value="C:cytoplasm"/>
    <property type="evidence" value="ECO:0007669"/>
    <property type="project" value="UniProtKB-SubCell"/>
</dbReference>
<reference evidence="10" key="1">
    <citation type="submission" date="2016-10" db="EMBL/GenBank/DDBJ databases">
        <authorList>
            <person name="Varghese N."/>
            <person name="Submissions S."/>
        </authorList>
    </citation>
    <scope>NUCLEOTIDE SEQUENCE [LARGE SCALE GENOMIC DNA]</scope>
    <source>
        <strain evidence="10">DSM 16995</strain>
    </source>
</reference>
<accession>A0A1G9E712</accession>
<dbReference type="RefSeq" id="WP_092158857.1">
    <property type="nucleotide sequence ID" value="NZ_FNGA01000002.1"/>
</dbReference>
<organism evidence="9 10">
    <name type="scientific">Maridesulfovibrio ferrireducens</name>
    <dbReference type="NCBI Taxonomy" id="246191"/>
    <lineage>
        <taxon>Bacteria</taxon>
        <taxon>Pseudomonadati</taxon>
        <taxon>Thermodesulfobacteriota</taxon>
        <taxon>Desulfovibrionia</taxon>
        <taxon>Desulfovibrionales</taxon>
        <taxon>Desulfovibrionaceae</taxon>
        <taxon>Maridesulfovibrio</taxon>
    </lineage>
</organism>
<dbReference type="AlphaFoldDB" id="A0A1G9E712"/>
<comment type="subcellular location">
    <subcellularLocation>
        <location evidence="1">Cytoplasm</location>
    </subcellularLocation>
</comment>